<protein>
    <recommendedName>
        <fullName evidence="4">SGNH hydrolase-type esterase domain-containing protein</fullName>
    </recommendedName>
</protein>
<gene>
    <name evidence="2" type="ORF">QE152_g30082</name>
</gene>
<dbReference type="Proteomes" id="UP001458880">
    <property type="component" value="Unassembled WGS sequence"/>
</dbReference>
<evidence type="ECO:0000313" key="2">
    <source>
        <dbReference type="EMBL" id="KAK9702241.1"/>
    </source>
</evidence>
<keyword evidence="3" id="KW-1185">Reference proteome</keyword>
<dbReference type="EMBL" id="JASPKY010000396">
    <property type="protein sequence ID" value="KAK9702241.1"/>
    <property type="molecule type" value="Genomic_DNA"/>
</dbReference>
<feature type="region of interest" description="Disordered" evidence="1">
    <location>
        <begin position="41"/>
        <end position="65"/>
    </location>
</feature>
<dbReference type="SUPFAM" id="SSF52266">
    <property type="entry name" value="SGNH hydrolase"/>
    <property type="match status" value="1"/>
</dbReference>
<accession>A0AAW1JFA8</accession>
<comment type="caution">
    <text evidence="2">The sequence shown here is derived from an EMBL/GenBank/DDBJ whole genome shotgun (WGS) entry which is preliminary data.</text>
</comment>
<evidence type="ECO:0000313" key="3">
    <source>
        <dbReference type="Proteomes" id="UP001458880"/>
    </source>
</evidence>
<dbReference type="AlphaFoldDB" id="A0AAW1JFA8"/>
<feature type="compositionally biased region" description="Polar residues" evidence="1">
    <location>
        <begin position="42"/>
        <end position="59"/>
    </location>
</feature>
<dbReference type="Gene3D" id="3.40.50.1110">
    <property type="entry name" value="SGNH hydrolase"/>
    <property type="match status" value="1"/>
</dbReference>
<evidence type="ECO:0000256" key="1">
    <source>
        <dbReference type="SAM" id="MobiDB-lite"/>
    </source>
</evidence>
<name>A0AAW1JFA8_POPJA</name>
<proteinExistence type="predicted"/>
<reference evidence="2 3" key="1">
    <citation type="journal article" date="2024" name="BMC Genomics">
        <title>De novo assembly and annotation of Popillia japonica's genome with initial clues to its potential as an invasive pest.</title>
        <authorList>
            <person name="Cucini C."/>
            <person name="Boschi S."/>
            <person name="Funari R."/>
            <person name="Cardaioli E."/>
            <person name="Iannotti N."/>
            <person name="Marturano G."/>
            <person name="Paoli F."/>
            <person name="Bruttini M."/>
            <person name="Carapelli A."/>
            <person name="Frati F."/>
            <person name="Nardi F."/>
        </authorList>
    </citation>
    <scope>NUCLEOTIDE SEQUENCE [LARGE SCALE GENOMIC DNA]</scope>
    <source>
        <strain evidence="2">DMR45628</strain>
    </source>
</reference>
<sequence length="296" mass="33932">MNNSYISLKYEEKNADVSVNIKTCELPEIVRDLRNKLAEAENNPSLIHKTQQNTQTGSQSDRRSSENFKLYKQHRRNILLLSNSHERHLSKLLANVRDTGAVVTGIVKPNASINGVIDNLRSEIEIFGKSDYVIVLGGSNDIDDCCDSFKISQTVESFCKIMDTTKNTNLILFTIPFRCDDGKTDKIIEHINYKIYNSARAHSHVEVFCVNNLLSTNYYTRDDIHFRVSVKKRICNYLSDIVIPQGTCHEYSLTRESTSLTQVTLRQSVNQQPMEIATLQQTFLHLRTNYLHHLHP</sequence>
<dbReference type="InterPro" id="IPR036514">
    <property type="entry name" value="SGNH_hydro_sf"/>
</dbReference>
<organism evidence="2 3">
    <name type="scientific">Popillia japonica</name>
    <name type="common">Japanese beetle</name>
    <dbReference type="NCBI Taxonomy" id="7064"/>
    <lineage>
        <taxon>Eukaryota</taxon>
        <taxon>Metazoa</taxon>
        <taxon>Ecdysozoa</taxon>
        <taxon>Arthropoda</taxon>
        <taxon>Hexapoda</taxon>
        <taxon>Insecta</taxon>
        <taxon>Pterygota</taxon>
        <taxon>Neoptera</taxon>
        <taxon>Endopterygota</taxon>
        <taxon>Coleoptera</taxon>
        <taxon>Polyphaga</taxon>
        <taxon>Scarabaeiformia</taxon>
        <taxon>Scarabaeidae</taxon>
        <taxon>Rutelinae</taxon>
        <taxon>Popillia</taxon>
    </lineage>
</organism>
<evidence type="ECO:0008006" key="4">
    <source>
        <dbReference type="Google" id="ProtNLM"/>
    </source>
</evidence>